<dbReference type="PANTHER" id="PTHR39339">
    <property type="entry name" value="SLR1444 PROTEIN"/>
    <property type="match status" value="1"/>
</dbReference>
<dbReference type="InterPro" id="IPR033469">
    <property type="entry name" value="CYTH-like_dom_sf"/>
</dbReference>
<dbReference type="SMART" id="SM00880">
    <property type="entry name" value="CHAD"/>
    <property type="match status" value="1"/>
</dbReference>
<keyword evidence="4" id="KW-1185">Reference proteome</keyword>
<evidence type="ECO:0000313" key="3">
    <source>
        <dbReference type="EMBL" id="GAA0918548.1"/>
    </source>
</evidence>
<dbReference type="Proteomes" id="UP001499967">
    <property type="component" value="Unassembled WGS sequence"/>
</dbReference>
<sequence length="514" mass="56790">MTDTTTRTESRTFRGSAEAGTPRYDALPGVRRQEPLPRQVIEVERFDTADRRLAAAGITLAVHRAEGEQHHWRLDLPDAAHAEDLRVPLAPDAPPVPEVPGELAELVRGVVREGELHPVGQLRRIRTGVKLLGDDDRQIGTIVHDHVTVATLGSSTEGSAWTEVQVGGGAADELADAAARRLAGVGLQPASTTAEAELDRLLRPADPEPGRRPGGKRAKPGSAGEALVAYLAQHIDRLAAEDLRARRGEHDSVHQLRVASRRVRSALQAYRGLLDRDRTEPIVHALREFGRALAPARDAEVLHARIRDGLAELDPELLLGPVQARVTRHYGRVEQETAAAVLSTLDGEAYARLRRDLDDLVRRPPLAKRARRKARKELPRHVARAARRLDRAVSVAVDPEKPAEERDPAVHAARKAGKRLRYATEVARPAVGRDAKRFAKCMKGFQQALGEHQDTVVARDALRELAALSHESGENGFAFGVLYGRDEARAQRIEEELPRLWADAWQPRNRRWLR</sequence>
<feature type="domain" description="CHAD" evidence="2">
    <location>
        <begin position="220"/>
        <end position="506"/>
    </location>
</feature>
<reference evidence="4" key="1">
    <citation type="journal article" date="2019" name="Int. J. Syst. Evol. Microbiol.">
        <title>The Global Catalogue of Microorganisms (GCM) 10K type strain sequencing project: providing services to taxonomists for standard genome sequencing and annotation.</title>
        <authorList>
            <consortium name="The Broad Institute Genomics Platform"/>
            <consortium name="The Broad Institute Genome Sequencing Center for Infectious Disease"/>
            <person name="Wu L."/>
            <person name="Ma J."/>
        </authorList>
    </citation>
    <scope>NUCLEOTIDE SEQUENCE [LARGE SCALE GENOMIC DNA]</scope>
    <source>
        <strain evidence="4">JCM 11117</strain>
    </source>
</reference>
<dbReference type="PROSITE" id="PS51708">
    <property type="entry name" value="CHAD"/>
    <property type="match status" value="1"/>
</dbReference>
<feature type="compositionally biased region" description="Basic and acidic residues" evidence="1">
    <location>
        <begin position="1"/>
        <end position="12"/>
    </location>
</feature>
<feature type="region of interest" description="Disordered" evidence="1">
    <location>
        <begin position="201"/>
        <end position="222"/>
    </location>
</feature>
<organism evidence="3 4">
    <name type="scientific">Pseudonocardia zijingensis</name>
    <dbReference type="NCBI Taxonomy" id="153376"/>
    <lineage>
        <taxon>Bacteria</taxon>
        <taxon>Bacillati</taxon>
        <taxon>Actinomycetota</taxon>
        <taxon>Actinomycetes</taxon>
        <taxon>Pseudonocardiales</taxon>
        <taxon>Pseudonocardiaceae</taxon>
        <taxon>Pseudonocardia</taxon>
    </lineage>
</organism>
<evidence type="ECO:0000313" key="4">
    <source>
        <dbReference type="Proteomes" id="UP001499967"/>
    </source>
</evidence>
<dbReference type="InterPro" id="IPR038186">
    <property type="entry name" value="CHAD_dom_sf"/>
</dbReference>
<accession>A0ABP3ZAL1</accession>
<evidence type="ECO:0000256" key="1">
    <source>
        <dbReference type="SAM" id="MobiDB-lite"/>
    </source>
</evidence>
<dbReference type="PANTHER" id="PTHR39339:SF1">
    <property type="entry name" value="CHAD DOMAIN-CONTAINING PROTEIN"/>
    <property type="match status" value="1"/>
</dbReference>
<dbReference type="Gene3D" id="1.40.20.10">
    <property type="entry name" value="CHAD domain"/>
    <property type="match status" value="1"/>
</dbReference>
<protein>
    <submittedName>
        <fullName evidence="3">CYTH and CHAD domain-containing protein</fullName>
    </submittedName>
</protein>
<feature type="region of interest" description="Disordered" evidence="1">
    <location>
        <begin position="1"/>
        <end position="31"/>
    </location>
</feature>
<evidence type="ECO:0000259" key="2">
    <source>
        <dbReference type="PROSITE" id="PS51708"/>
    </source>
</evidence>
<feature type="compositionally biased region" description="Basic and acidic residues" evidence="1">
    <location>
        <begin position="201"/>
        <end position="211"/>
    </location>
</feature>
<gene>
    <name evidence="3" type="ORF">GCM10009559_00070</name>
</gene>
<comment type="caution">
    <text evidence="3">The sequence shown here is derived from an EMBL/GenBank/DDBJ whole genome shotgun (WGS) entry which is preliminary data.</text>
</comment>
<dbReference type="EMBL" id="BAAAHP010000002">
    <property type="protein sequence ID" value="GAA0918548.1"/>
    <property type="molecule type" value="Genomic_DNA"/>
</dbReference>
<dbReference type="InterPro" id="IPR007899">
    <property type="entry name" value="CHAD_dom"/>
</dbReference>
<dbReference type="RefSeq" id="WP_343937424.1">
    <property type="nucleotide sequence ID" value="NZ_BAAAHP010000002.1"/>
</dbReference>
<dbReference type="SUPFAM" id="SSF55154">
    <property type="entry name" value="CYTH-like phosphatases"/>
    <property type="match status" value="1"/>
</dbReference>
<proteinExistence type="predicted"/>
<dbReference type="Pfam" id="PF05235">
    <property type="entry name" value="CHAD"/>
    <property type="match status" value="1"/>
</dbReference>
<name>A0ABP3ZAL1_9PSEU</name>